<feature type="transmembrane region" description="Helical" evidence="1">
    <location>
        <begin position="139"/>
        <end position="158"/>
    </location>
</feature>
<feature type="transmembrane region" description="Helical" evidence="1">
    <location>
        <begin position="170"/>
        <end position="192"/>
    </location>
</feature>
<dbReference type="Proteomes" id="UP000178935">
    <property type="component" value="Unassembled WGS sequence"/>
</dbReference>
<name>A0A1G2JM13_9BACT</name>
<feature type="transmembrane region" description="Helical" evidence="1">
    <location>
        <begin position="21"/>
        <end position="46"/>
    </location>
</feature>
<evidence type="ECO:0000256" key="1">
    <source>
        <dbReference type="SAM" id="Phobius"/>
    </source>
</evidence>
<reference evidence="3 4" key="1">
    <citation type="journal article" date="2016" name="Nat. Commun.">
        <title>Thousands of microbial genomes shed light on interconnected biogeochemical processes in an aquifer system.</title>
        <authorList>
            <person name="Anantharaman K."/>
            <person name="Brown C.T."/>
            <person name="Hug L.A."/>
            <person name="Sharon I."/>
            <person name="Castelle C.J."/>
            <person name="Probst A.J."/>
            <person name="Thomas B.C."/>
            <person name="Singh A."/>
            <person name="Wilkins M.J."/>
            <person name="Karaoz U."/>
            <person name="Brodie E.L."/>
            <person name="Williams K.H."/>
            <person name="Hubbard S.S."/>
            <person name="Banfield J.F."/>
        </authorList>
    </citation>
    <scope>NUCLEOTIDE SEQUENCE [LARGE SCALE GENOMIC DNA]</scope>
</reference>
<keyword evidence="1" id="KW-0812">Transmembrane</keyword>
<feature type="domain" description="DUF5671" evidence="2">
    <location>
        <begin position="20"/>
        <end position="156"/>
    </location>
</feature>
<comment type="caution">
    <text evidence="3">The sequence shown here is derived from an EMBL/GenBank/DDBJ whole genome shotgun (WGS) entry which is preliminary data.</text>
</comment>
<gene>
    <name evidence="3" type="ORF">A2561_00725</name>
</gene>
<feature type="transmembrane region" description="Helical" evidence="1">
    <location>
        <begin position="107"/>
        <end position="127"/>
    </location>
</feature>
<sequence>MENQNIVSTQNVPKRNLPRDVFLHLLVIVTLYWSSITFVTLLWQFINNFLPDVLTDAYQYQAKFELMRFAVSSLFIVFPLFIFVSWFLNKIYKKEAVVRESKIRKWLLYFTLFVAALVVIGDLVTVINNLLGGETTLRFILKALSVLLVAGFVFGYYLDDVRRETPSGLGKIFAWVSGVLVAVAIIASFFVIGSPTTARLTQFDNQKLSDLQTIQQQIVNYWQTKEKLPNDLNDLNDSISGFRVPIDPQSKTNYEYTIIDSEKLSFNLCANFNKQSDNKNEQITKPMYYDSLYTQNWNHPAGYFCFARTIDKQLYPPINKLNTPTK</sequence>
<evidence type="ECO:0000313" key="4">
    <source>
        <dbReference type="Proteomes" id="UP000178935"/>
    </source>
</evidence>
<dbReference type="Pfam" id="PF18920">
    <property type="entry name" value="DUF5671"/>
    <property type="match status" value="1"/>
</dbReference>
<proteinExistence type="predicted"/>
<evidence type="ECO:0000313" key="3">
    <source>
        <dbReference type="EMBL" id="OGZ87501.1"/>
    </source>
</evidence>
<dbReference type="InterPro" id="IPR043728">
    <property type="entry name" value="DUF5671"/>
</dbReference>
<keyword evidence="1" id="KW-0472">Membrane</keyword>
<dbReference type="AlphaFoldDB" id="A0A1G2JM13"/>
<dbReference type="EMBL" id="MHPU01000042">
    <property type="protein sequence ID" value="OGZ87501.1"/>
    <property type="molecule type" value="Genomic_DNA"/>
</dbReference>
<keyword evidence="1" id="KW-1133">Transmembrane helix</keyword>
<evidence type="ECO:0000259" key="2">
    <source>
        <dbReference type="Pfam" id="PF18920"/>
    </source>
</evidence>
<protein>
    <recommendedName>
        <fullName evidence="2">DUF5671 domain-containing protein</fullName>
    </recommendedName>
</protein>
<feature type="transmembrane region" description="Helical" evidence="1">
    <location>
        <begin position="66"/>
        <end position="87"/>
    </location>
</feature>
<accession>A0A1G2JM13</accession>
<organism evidence="3 4">
    <name type="scientific">Candidatus Staskawiczbacteria bacterium RIFOXYD1_FULL_32_13</name>
    <dbReference type="NCBI Taxonomy" id="1802234"/>
    <lineage>
        <taxon>Bacteria</taxon>
        <taxon>Candidatus Staskawicziibacteriota</taxon>
    </lineage>
</organism>